<evidence type="ECO:0008006" key="4">
    <source>
        <dbReference type="Google" id="ProtNLM"/>
    </source>
</evidence>
<keyword evidence="1" id="KW-0812">Transmembrane</keyword>
<comment type="caution">
    <text evidence="2">The sequence shown here is derived from an EMBL/GenBank/DDBJ whole genome shotgun (WGS) entry which is preliminary data.</text>
</comment>
<sequence>MIKIMDVRRSSGYCLGIMKNLLRIIITLSLLVFTSSAVLRVGDMAVAMTGNMTGAAASFDIAFVAPDTLDPRHDTRNEKGMRAANECTDCSNMSGAIASCQFLCAIVVMPHTVGVDAIVLPASTRVILPALDSATGLSHVPDPSPPRYLS</sequence>
<evidence type="ECO:0000256" key="1">
    <source>
        <dbReference type="SAM" id="Phobius"/>
    </source>
</evidence>
<protein>
    <recommendedName>
        <fullName evidence="4">DUF2946 domain-containing protein</fullName>
    </recommendedName>
</protein>
<reference evidence="2 3" key="1">
    <citation type="submission" date="2014-07" db="EMBL/GenBank/DDBJ databases">
        <title>Draft genome sequence of Thalassospira profundimaris PR54-5.</title>
        <authorList>
            <person name="Lai Q."/>
            <person name="Shao Z."/>
        </authorList>
    </citation>
    <scope>NUCLEOTIDE SEQUENCE [LARGE SCALE GENOMIC DNA]</scope>
    <source>
        <strain evidence="2 3">PR54-5</strain>
    </source>
</reference>
<accession>A0A367WXU1</accession>
<dbReference type="EMBL" id="JPWI01000005">
    <property type="protein sequence ID" value="RCK46207.1"/>
    <property type="molecule type" value="Genomic_DNA"/>
</dbReference>
<dbReference type="AlphaFoldDB" id="A0A367WXU1"/>
<evidence type="ECO:0000313" key="3">
    <source>
        <dbReference type="Proteomes" id="UP000252255"/>
    </source>
</evidence>
<gene>
    <name evidence="2" type="ORF">TH30_10350</name>
</gene>
<proteinExistence type="predicted"/>
<feature type="transmembrane region" description="Helical" evidence="1">
    <location>
        <begin position="21"/>
        <end position="39"/>
    </location>
</feature>
<evidence type="ECO:0000313" key="2">
    <source>
        <dbReference type="EMBL" id="RCK46207.1"/>
    </source>
</evidence>
<keyword evidence="1" id="KW-1133">Transmembrane helix</keyword>
<keyword evidence="1" id="KW-0472">Membrane</keyword>
<organism evidence="2 3">
    <name type="scientific">Thalassospira profundimaris</name>
    <dbReference type="NCBI Taxonomy" id="502049"/>
    <lineage>
        <taxon>Bacteria</taxon>
        <taxon>Pseudomonadati</taxon>
        <taxon>Pseudomonadota</taxon>
        <taxon>Alphaproteobacteria</taxon>
        <taxon>Rhodospirillales</taxon>
        <taxon>Thalassospiraceae</taxon>
        <taxon>Thalassospira</taxon>
    </lineage>
</organism>
<name>A0A367WXU1_9PROT</name>
<dbReference type="Proteomes" id="UP000252255">
    <property type="component" value="Unassembled WGS sequence"/>
</dbReference>